<dbReference type="Proteomes" id="UP000655225">
    <property type="component" value="Unassembled WGS sequence"/>
</dbReference>
<sequence>MSSFVTIEELKLYHSIDRELYARLVLKLRRDAGESMQVIALWLWLEEAGYDNLVKKMLPLPDALVNALADESVTCLACIETGQIQYLPDNYDIPLIHSLMQKDISLQFFTENRANAIRGVTKFVNDVCTRAFNDIVLQASEISGQRMGSGVIPRGEGSSASKSGRHAMAQPSFFQPLVHPGYSLPFFSGQIGSPSHLVSGGANVSEVPVSIDSRGTANYQLTLGAEISEEVPQENRTIFLTFSKGYPISEGEVMEFFTRKYGDCIETIYMQEVAANAQALFARLVIRQASTIAVILNGKDKKKFVIDGKHVWARRYVPKRH</sequence>
<dbReference type="PANTHER" id="PTHR33527">
    <property type="entry name" value="OS07G0274300 PROTEIN"/>
    <property type="match status" value="1"/>
</dbReference>
<comment type="caution">
    <text evidence="1">The sequence shown here is derived from an EMBL/GenBank/DDBJ whole genome shotgun (WGS) entry which is preliminary data.</text>
</comment>
<protein>
    <submittedName>
        <fullName evidence="1">Uncharacterized protein</fullName>
    </submittedName>
</protein>
<evidence type="ECO:0000313" key="1">
    <source>
        <dbReference type="EMBL" id="KAF8403067.1"/>
    </source>
</evidence>
<dbReference type="OMA" id="YPVYEWE"/>
<gene>
    <name evidence="1" type="ORF">HHK36_011161</name>
</gene>
<organism evidence="1 2">
    <name type="scientific">Tetracentron sinense</name>
    <name type="common">Spur-leaf</name>
    <dbReference type="NCBI Taxonomy" id="13715"/>
    <lineage>
        <taxon>Eukaryota</taxon>
        <taxon>Viridiplantae</taxon>
        <taxon>Streptophyta</taxon>
        <taxon>Embryophyta</taxon>
        <taxon>Tracheophyta</taxon>
        <taxon>Spermatophyta</taxon>
        <taxon>Magnoliopsida</taxon>
        <taxon>Trochodendrales</taxon>
        <taxon>Trochodendraceae</taxon>
        <taxon>Tetracentron</taxon>
    </lineage>
</organism>
<dbReference type="PANTHER" id="PTHR33527:SF14">
    <property type="entry name" value="OS07G0274300 PROTEIN"/>
    <property type="match status" value="1"/>
</dbReference>
<keyword evidence="2" id="KW-1185">Reference proteome</keyword>
<proteinExistence type="predicted"/>
<dbReference type="EMBL" id="JABCRI010000007">
    <property type="protein sequence ID" value="KAF8403067.1"/>
    <property type="molecule type" value="Genomic_DNA"/>
</dbReference>
<name>A0A835DJN0_TETSI</name>
<dbReference type="AlphaFoldDB" id="A0A835DJN0"/>
<accession>A0A835DJN0</accession>
<reference evidence="1 2" key="1">
    <citation type="submission" date="2020-04" db="EMBL/GenBank/DDBJ databases">
        <title>Plant Genome Project.</title>
        <authorList>
            <person name="Zhang R.-G."/>
        </authorList>
    </citation>
    <scope>NUCLEOTIDE SEQUENCE [LARGE SCALE GENOMIC DNA]</scope>
    <source>
        <strain evidence="1">YNK0</strain>
        <tissue evidence="1">Leaf</tissue>
    </source>
</reference>
<evidence type="ECO:0000313" key="2">
    <source>
        <dbReference type="Proteomes" id="UP000655225"/>
    </source>
</evidence>
<dbReference type="OrthoDB" id="1882251at2759"/>